<accession>A0ABS8FCX6</accession>
<organism evidence="1 2">
    <name type="scientific">Faecalibacterium butyricigenerans</name>
    <dbReference type="NCBI Taxonomy" id="1851427"/>
    <lineage>
        <taxon>Bacteria</taxon>
        <taxon>Bacillati</taxon>
        <taxon>Bacillota</taxon>
        <taxon>Clostridia</taxon>
        <taxon>Eubacteriales</taxon>
        <taxon>Oscillospiraceae</taxon>
        <taxon>Faecalibacterium</taxon>
    </lineage>
</organism>
<reference evidence="1" key="1">
    <citation type="submission" date="2021-10" db="EMBL/GenBank/DDBJ databases">
        <title>Anaerobic single-cell dispensing facilitates the cultivation of human gut bacteria.</title>
        <authorList>
            <person name="Afrizal A."/>
        </authorList>
    </citation>
    <scope>NUCLEOTIDE SEQUENCE</scope>
    <source>
        <strain evidence="1">CLA-AA-H233</strain>
    </source>
</reference>
<protein>
    <submittedName>
        <fullName evidence="1">Uncharacterized protein</fullName>
    </submittedName>
</protein>
<comment type="caution">
    <text evidence="1">The sequence shown here is derived from an EMBL/GenBank/DDBJ whole genome shotgun (WGS) entry which is preliminary data.</text>
</comment>
<gene>
    <name evidence="1" type="ORF">LKD23_11030</name>
</gene>
<name>A0ABS8FCX6_9FIRM</name>
<evidence type="ECO:0000313" key="2">
    <source>
        <dbReference type="Proteomes" id="UP001430637"/>
    </source>
</evidence>
<feature type="non-terminal residue" evidence="1">
    <location>
        <position position="1"/>
    </location>
</feature>
<evidence type="ECO:0000313" key="1">
    <source>
        <dbReference type="EMBL" id="MCC2200276.1"/>
    </source>
</evidence>
<proteinExistence type="predicted"/>
<sequence>FIRFWLLRFRKLNMNQKDQRQALVDTFINSIYLYDDKVLITFNYKEGTQTITFEEAAQAASKENGSDLDCFTAPRKARTHCVRVFLYCRCNFQPVGASAGRTHFQKSRIILQKSKTPL</sequence>
<dbReference type="Proteomes" id="UP001430637">
    <property type="component" value="Unassembled WGS sequence"/>
</dbReference>
<dbReference type="EMBL" id="JAJEQL010000037">
    <property type="protein sequence ID" value="MCC2200276.1"/>
    <property type="molecule type" value="Genomic_DNA"/>
</dbReference>
<keyword evidence="2" id="KW-1185">Reference proteome</keyword>